<dbReference type="Pfam" id="PF16353">
    <property type="entry name" value="LacZ_4"/>
    <property type="match status" value="1"/>
</dbReference>
<evidence type="ECO:0000256" key="8">
    <source>
        <dbReference type="SAM" id="MobiDB-lite"/>
    </source>
</evidence>
<dbReference type="InterPro" id="IPR050347">
    <property type="entry name" value="Bact_Beta-galactosidase"/>
</dbReference>
<dbReference type="SUPFAM" id="SSF74650">
    <property type="entry name" value="Galactose mutarotase-like"/>
    <property type="match status" value="1"/>
</dbReference>
<evidence type="ECO:0000256" key="7">
    <source>
        <dbReference type="RuleBase" id="RU361154"/>
    </source>
</evidence>
<dbReference type="InterPro" id="IPR013783">
    <property type="entry name" value="Ig-like_fold"/>
</dbReference>
<dbReference type="InterPro" id="IPR008979">
    <property type="entry name" value="Galactose-bd-like_sf"/>
</dbReference>
<organism evidence="10 11">
    <name type="scientific">Streptomyces coelicolor (strain ATCC BAA-471 / A3(2) / M145)</name>
    <dbReference type="NCBI Taxonomy" id="100226"/>
    <lineage>
        <taxon>Bacteria</taxon>
        <taxon>Bacillati</taxon>
        <taxon>Actinomycetota</taxon>
        <taxon>Actinomycetes</taxon>
        <taxon>Kitasatosporales</taxon>
        <taxon>Streptomycetaceae</taxon>
        <taxon>Streptomyces</taxon>
        <taxon>Streptomyces albidoflavus group</taxon>
    </lineage>
</organism>
<comment type="similarity">
    <text evidence="2 7">Belongs to the glycosyl hydrolase 2 family.</text>
</comment>
<dbReference type="GO" id="GO:0030246">
    <property type="term" value="F:carbohydrate binding"/>
    <property type="evidence" value="ECO:0007669"/>
    <property type="project" value="InterPro"/>
</dbReference>
<dbReference type="InterPro" id="IPR017853">
    <property type="entry name" value="GH"/>
</dbReference>
<dbReference type="SMR" id="Q9RKF8"/>
<dbReference type="Gene3D" id="2.60.40.10">
    <property type="entry name" value="Immunoglobulins"/>
    <property type="match status" value="2"/>
</dbReference>
<evidence type="ECO:0000256" key="6">
    <source>
        <dbReference type="ARBA" id="ARBA00032230"/>
    </source>
</evidence>
<dbReference type="SMART" id="SM01038">
    <property type="entry name" value="Bgal_small_N"/>
    <property type="match status" value="1"/>
</dbReference>
<dbReference type="GO" id="GO:0009341">
    <property type="term" value="C:beta-galactosidase complex"/>
    <property type="evidence" value="ECO:0000318"/>
    <property type="project" value="GO_Central"/>
</dbReference>
<keyword evidence="5 7" id="KW-0326">Glycosidase</keyword>
<dbReference type="PaxDb" id="100226-SCO3479"/>
<dbReference type="CAZy" id="GH2">
    <property type="family name" value="Glycoside Hydrolase Family 2"/>
</dbReference>
<keyword evidence="4 7" id="KW-0378">Hydrolase</keyword>
<protein>
    <recommendedName>
        <fullName evidence="3 7">Beta-galactosidase</fullName>
        <ecNumber evidence="3 7">3.2.1.23</ecNumber>
    </recommendedName>
    <alternativeName>
        <fullName evidence="6 7">Lactase</fullName>
    </alternativeName>
</protein>
<dbReference type="PATRIC" id="fig|100226.15.peg.3538"/>
<dbReference type="Gene3D" id="2.70.98.10">
    <property type="match status" value="1"/>
</dbReference>
<dbReference type="InterPro" id="IPR036156">
    <property type="entry name" value="Beta-gal/glucu_dom_sf"/>
</dbReference>
<dbReference type="KEGG" id="sco:SCO3479"/>
<dbReference type="SUPFAM" id="SSF49303">
    <property type="entry name" value="beta-Galactosidase/glucuronidase domain"/>
    <property type="match status" value="2"/>
</dbReference>
<feature type="domain" description="Beta galactosidase small chain/" evidence="9">
    <location>
        <begin position="710"/>
        <end position="960"/>
    </location>
</feature>
<comment type="catalytic activity">
    <reaction evidence="1 7">
        <text>Hydrolysis of terminal non-reducing beta-D-galactose residues in beta-D-galactosides.</text>
        <dbReference type="EC" id="3.2.1.23"/>
    </reaction>
</comment>
<evidence type="ECO:0000256" key="2">
    <source>
        <dbReference type="ARBA" id="ARBA00007401"/>
    </source>
</evidence>
<dbReference type="SUPFAM" id="SSF51445">
    <property type="entry name" value="(Trans)glycosidases"/>
    <property type="match status" value="1"/>
</dbReference>
<dbReference type="SUPFAM" id="SSF49785">
    <property type="entry name" value="Galactose-binding domain-like"/>
    <property type="match status" value="1"/>
</dbReference>
<evidence type="ECO:0000259" key="9">
    <source>
        <dbReference type="SMART" id="SM01038"/>
    </source>
</evidence>
<dbReference type="GO" id="GO:0004565">
    <property type="term" value="F:beta-galactosidase activity"/>
    <property type="evidence" value="ECO:0000318"/>
    <property type="project" value="GO_Central"/>
</dbReference>
<dbReference type="InterPro" id="IPR004199">
    <property type="entry name" value="B-gal_small/dom_5"/>
</dbReference>
<dbReference type="InterPro" id="IPR032312">
    <property type="entry name" value="LacZ_4"/>
</dbReference>
<dbReference type="InterPro" id="IPR006103">
    <property type="entry name" value="Glyco_hydro_2_cat"/>
</dbReference>
<dbReference type="HOGENOM" id="CLU_002346_0_2_11"/>
<dbReference type="PhylomeDB" id="Q9RKF8"/>
<dbReference type="Proteomes" id="UP000001973">
    <property type="component" value="Chromosome"/>
</dbReference>
<dbReference type="Gene3D" id="3.20.20.80">
    <property type="entry name" value="Glycosidases"/>
    <property type="match status" value="1"/>
</dbReference>
<dbReference type="InterPro" id="IPR006104">
    <property type="entry name" value="Glyco_hydro_2_N"/>
</dbReference>
<feature type="region of interest" description="Disordered" evidence="8">
    <location>
        <begin position="968"/>
        <end position="995"/>
    </location>
</feature>
<gene>
    <name evidence="10" type="ordered locus">SCO3479</name>
    <name evidence="10" type="ORF">SCE65.15c</name>
</gene>
<accession>Q9RKF8</accession>
<dbReference type="InterPro" id="IPR006102">
    <property type="entry name" value="Ig-like_GH2"/>
</dbReference>
<dbReference type="PROSITE" id="PS00719">
    <property type="entry name" value="GLYCOSYL_HYDROL_F2_1"/>
    <property type="match status" value="1"/>
</dbReference>
<dbReference type="InParanoid" id="Q9RKF8"/>
<dbReference type="EMBL" id="AL939116">
    <property type="protein sequence ID" value="CAB61803.1"/>
    <property type="molecule type" value="Genomic_DNA"/>
</dbReference>
<dbReference type="GO" id="GO:0005990">
    <property type="term" value="P:lactose catabolic process"/>
    <property type="evidence" value="ECO:0000318"/>
    <property type="project" value="GO_Central"/>
</dbReference>
<evidence type="ECO:0000313" key="11">
    <source>
        <dbReference type="Proteomes" id="UP000001973"/>
    </source>
</evidence>
<dbReference type="PRINTS" id="PR00132">
    <property type="entry name" value="GLHYDRLASE2"/>
</dbReference>
<reference evidence="10 11" key="2">
    <citation type="journal article" date="2002" name="Nature">
        <title>Complete genome sequence of the model actinomycete Streptomyces coelicolor A3(2).</title>
        <authorList>
            <person name="Bentley S.D."/>
            <person name="Chater K.F."/>
            <person name="Cerdeno-Tarraga A.M."/>
            <person name="Challis G.L."/>
            <person name="Thomson N.R."/>
            <person name="James K.D."/>
            <person name="Harris D.E."/>
            <person name="Quail M.A."/>
            <person name="Kieser H."/>
            <person name="Harper D."/>
            <person name="Bateman A."/>
            <person name="Brown S."/>
            <person name="Chandra G."/>
            <person name="Chen C.W."/>
            <person name="Collins M."/>
            <person name="Cronin A."/>
            <person name="Fraser A."/>
            <person name="Goble A."/>
            <person name="Hidalgo J."/>
            <person name="Hornsby T."/>
            <person name="Howarth S."/>
            <person name="Huang C.H."/>
            <person name="Kieser T."/>
            <person name="Larke L."/>
            <person name="Murphy L."/>
            <person name="Oliver K."/>
            <person name="O'Neil S."/>
            <person name="Rabbinowitsch E."/>
            <person name="Rajandream M.A."/>
            <person name="Rutherford K."/>
            <person name="Rutter S."/>
            <person name="Seeger K."/>
            <person name="Saunders D."/>
            <person name="Sharp S."/>
            <person name="Squares R."/>
            <person name="Squares S."/>
            <person name="Taylor K."/>
            <person name="Warren T."/>
            <person name="Wietzorrek A."/>
            <person name="Woodward J."/>
            <person name="Barrell B.G."/>
            <person name="Parkhill J."/>
            <person name="Hopwood D.A."/>
        </authorList>
    </citation>
    <scope>NUCLEOTIDE SEQUENCE [LARGE SCALE GENOMIC DNA]</scope>
    <source>
        <strain evidence="11">ATCC BAA-471 / A3(2) / M145</strain>
    </source>
</reference>
<keyword evidence="11" id="KW-1185">Reference proteome</keyword>
<evidence type="ECO:0000256" key="5">
    <source>
        <dbReference type="ARBA" id="ARBA00023295"/>
    </source>
</evidence>
<dbReference type="Pfam" id="PF02837">
    <property type="entry name" value="Glyco_hydro_2_N"/>
    <property type="match status" value="1"/>
</dbReference>
<dbReference type="STRING" id="100226.gene:17761101"/>
<evidence type="ECO:0000313" key="10">
    <source>
        <dbReference type="EMBL" id="CAB61803.1"/>
    </source>
</evidence>
<dbReference type="InterPro" id="IPR014718">
    <property type="entry name" value="GH-type_carb-bd"/>
</dbReference>
<evidence type="ECO:0000256" key="1">
    <source>
        <dbReference type="ARBA" id="ARBA00001412"/>
    </source>
</evidence>
<evidence type="ECO:0000256" key="3">
    <source>
        <dbReference type="ARBA" id="ARBA00012756"/>
    </source>
</evidence>
<dbReference type="PANTHER" id="PTHR46323:SF2">
    <property type="entry name" value="BETA-GALACTOSIDASE"/>
    <property type="match status" value="1"/>
</dbReference>
<dbReference type="eggNOG" id="COG3250">
    <property type="taxonomic scope" value="Bacteria"/>
</dbReference>
<name>Q9RKF8_STRCO</name>
<dbReference type="InterPro" id="IPR011013">
    <property type="entry name" value="Gal_mutarotase_sf_dom"/>
</dbReference>
<dbReference type="Gene3D" id="2.60.120.260">
    <property type="entry name" value="Galactose-binding domain-like"/>
    <property type="match status" value="1"/>
</dbReference>
<sequence length="995" mass="108856">MLPIIGALRPWADPTMTSLLRLPMRARPAAEGDRRLSLDGTWSFRLFPSPDQVPADAVRGERAPGQWQSVDVPGSWPVQVADDIPHYTNIQMPFAEPPPRLPSRNPTGVYRTGFDVPSHWEGQRLLLHVGGADSVHAVYLNGVFVGYGTDARLGSEYDVTEAARVGRNQLAVVVVRYSAHSFLEDQDGWWLAGLHRGVRVEARPPVGLVDLDARADLDPRSGEGSLDVRATVDFGESTAAEGYRVRVSLSGRDGAGVAGPQDAPVPHAVNNTYEFSGHIARLHRDGLRILPWSAETPTLYEVAAELIDPAGDVVDATRVRVGFRRVEIDGPDFLVNGRRVWIFGVNRHDHHPDTGAAVTAEDMRADLAAMRRMNINAIRTSHYPNDPAFYDLCDELGFYVVDEANIESHAFNWYLCGDPRYRATWLERGARMVARDRNHPCVVQWSLGNESGYGVNHDALAGWIRRADRSRPLHYEDAIRNSGWTDGGRHATDVVCPMYPGIEEIRAYGEQVAAGAADRPLIMCEYSHAMGNSNGSLADYWDVITSTPGLQGGFIWEWKDHGLRQRLPDGTTRLAYGGQFGDAPHDANFVADGLVSADVEPHPGTAEVAWVYRPVTTEYVDGGLYVTNRRRFAGTGDLAAGWELLLDGAPSASGTLDVPDIAPGGSVAVPLPADAARAGAAQALLTITWRTRTESWFAPAGHPVAWDQLALRDGRTAPGPPVNGAVAVPGETADDPVPNVWRAATDNDGLKLMEHIVRVREMGSRTLIRWRDAGLDTRPAHEIVDHTVSVSRSESGADYRHRFEVPDEAADLPRVGVLFRVDPRFDRFVWFGRGPHENYPDRNRSAMLGRWSSHVEPSPYLVPQEFGLRTGTLWLELIDDDRGDRLRLTSLGGDFCWSATRYAPQALFAAGNASDLREDGRLVVCLDAAHRGVGTGACGPDVLPEYRIGPGRYELAYRMELVPAVQGVAGAPPHPQDSSRAASGGGSQCKDRHVG</sequence>
<dbReference type="Pfam" id="PF02836">
    <property type="entry name" value="Glyco_hydro_2_C"/>
    <property type="match status" value="1"/>
</dbReference>
<dbReference type="EC" id="3.2.1.23" evidence="3 7"/>
<reference evidence="10 11" key="1">
    <citation type="journal article" date="1996" name="Mol. Microbiol.">
        <title>A set of ordered cosmids and a detailed genetic and physical map for the 8 Mb Streptomyces coelicolor A3(2) chromosome.</title>
        <authorList>
            <person name="Redenbach M."/>
            <person name="Kieser H.M."/>
            <person name="Denapaite D."/>
            <person name="Eichner A."/>
            <person name="Cullum J."/>
            <person name="Kinashi H."/>
            <person name="Hopwood D.A."/>
        </authorList>
    </citation>
    <scope>NUCLEOTIDE SEQUENCE [LARGE SCALE GENOMIC DNA]</scope>
    <source>
        <strain evidence="11">ATCC BAA-471 / A3(2) / M145</strain>
    </source>
</reference>
<proteinExistence type="inferred from homology"/>
<dbReference type="Pfam" id="PF02929">
    <property type="entry name" value="Bgal_small_N"/>
    <property type="match status" value="1"/>
</dbReference>
<dbReference type="PANTHER" id="PTHR46323">
    <property type="entry name" value="BETA-GALACTOSIDASE"/>
    <property type="match status" value="1"/>
</dbReference>
<dbReference type="Pfam" id="PF00703">
    <property type="entry name" value="Glyco_hydro_2"/>
    <property type="match status" value="1"/>
</dbReference>
<dbReference type="InterPro" id="IPR006101">
    <property type="entry name" value="Glyco_hydro_2"/>
</dbReference>
<dbReference type="OrthoDB" id="9762066at2"/>
<dbReference type="EMBL" id="AL645882">
    <property type="protein sequence ID" value="CAB61803.1"/>
    <property type="molecule type" value="Genomic_DNA"/>
</dbReference>
<evidence type="ECO:0000256" key="4">
    <source>
        <dbReference type="ARBA" id="ARBA00022801"/>
    </source>
</evidence>
<dbReference type="InterPro" id="IPR023230">
    <property type="entry name" value="Glyco_hydro_2_CS"/>
</dbReference>
<dbReference type="AlphaFoldDB" id="Q9RKF8"/>